<dbReference type="GO" id="GO:0046872">
    <property type="term" value="F:metal ion binding"/>
    <property type="evidence" value="ECO:0007669"/>
    <property type="project" value="UniProtKB-KW"/>
</dbReference>
<dbReference type="InterPro" id="IPR017900">
    <property type="entry name" value="4Fe4S_Fe_S_CS"/>
</dbReference>
<dbReference type="SUPFAM" id="SSF51430">
    <property type="entry name" value="NAD(P)-linked oxidoreductase"/>
    <property type="match status" value="1"/>
</dbReference>
<dbReference type="PROSITE" id="PS00198">
    <property type="entry name" value="4FE4S_FER_1"/>
    <property type="match status" value="1"/>
</dbReference>
<gene>
    <name evidence="5" type="ORF">HLPCO_000974</name>
</gene>
<name>U2FKL9_9MOLU</name>
<protein>
    <submittedName>
        <fullName evidence="5">1-deoxy-D-xylulose-5-phosphate reductoisomerase protein</fullName>
        <ecNumber evidence="5">1.1.1.267</ecNumber>
    </submittedName>
</protein>
<sequence>MKKVNMKPDVNNSLLGFGCMRFPTTEEGKIDREQSIEMLDCSYQNGLNHFDTAAPYHGGESEEFMGDYLKKYSRDSFTVSTKLPVWEVKEYDDFEKILDRQLNKLQLEYIDFYLLHALNKDTWKNIVHHDVFKFIKEAQAKGKFKYIGFSFHDDLDLFKEIANSYDWDFSLMQLNYMDQDHQQGMTGYEMMTERNIPVWVMEPIKGGKLANLADDLRDKLDNVTPGDHPAKWALRWCASLPNVKLILSGMSTLEQVKQNCDTFSSLEPLNQDEQAIIEEVRVEITNRLKVDCTACNYCMPCPEDINIPHNFTLFNESYMYNNKKMAENSYQSMSLEKQAISCIACGKCLEQCPQKIDIPAQMQNVADYFA</sequence>
<evidence type="ECO:0000313" key="5">
    <source>
        <dbReference type="EMBL" id="ERJ13345.1"/>
    </source>
</evidence>
<evidence type="ECO:0000256" key="3">
    <source>
        <dbReference type="ARBA" id="ARBA00023014"/>
    </source>
</evidence>
<proteinExistence type="predicted"/>
<dbReference type="EC" id="1.1.1.267" evidence="5"/>
<accession>U2FKL9</accession>
<comment type="caution">
    <text evidence="5">The sequence shown here is derived from an EMBL/GenBank/DDBJ whole genome shotgun (WGS) entry which is preliminary data.</text>
</comment>
<dbReference type="CDD" id="cd19096">
    <property type="entry name" value="AKR_Fe-S_oxidoreductase"/>
    <property type="match status" value="1"/>
</dbReference>
<dbReference type="PROSITE" id="PS51379">
    <property type="entry name" value="4FE4S_FER_2"/>
    <property type="match status" value="1"/>
</dbReference>
<reference evidence="5 6" key="1">
    <citation type="journal article" date="2011" name="J. Bacteriol.">
        <title>Genome sequence of Haloplasma contractile, an unusual contractile bacterium from a deep-sea anoxic brine lake.</title>
        <authorList>
            <person name="Antunes A."/>
            <person name="Alam I."/>
            <person name="El Dorry H."/>
            <person name="Siam R."/>
            <person name="Robertson A."/>
            <person name="Bajic V.B."/>
            <person name="Stingl U."/>
        </authorList>
    </citation>
    <scope>NUCLEOTIDE SEQUENCE [LARGE SCALE GENOMIC DNA]</scope>
    <source>
        <strain evidence="5 6">SSD-17B</strain>
    </source>
</reference>
<dbReference type="GO" id="GO:0051536">
    <property type="term" value="F:iron-sulfur cluster binding"/>
    <property type="evidence" value="ECO:0007669"/>
    <property type="project" value="UniProtKB-KW"/>
</dbReference>
<feature type="domain" description="4Fe-4S ferredoxin-type" evidence="4">
    <location>
        <begin position="333"/>
        <end position="361"/>
    </location>
</feature>
<evidence type="ECO:0000256" key="2">
    <source>
        <dbReference type="ARBA" id="ARBA00023004"/>
    </source>
</evidence>
<keyword evidence="6" id="KW-1185">Reference proteome</keyword>
<keyword evidence="2" id="KW-0408">Iron</keyword>
<dbReference type="OrthoDB" id="9773828at2"/>
<dbReference type="eggNOG" id="COG1453">
    <property type="taxonomic scope" value="Bacteria"/>
</dbReference>
<keyword evidence="5" id="KW-0560">Oxidoreductase</keyword>
<evidence type="ECO:0000256" key="1">
    <source>
        <dbReference type="ARBA" id="ARBA00022723"/>
    </source>
</evidence>
<dbReference type="Pfam" id="PF00248">
    <property type="entry name" value="Aldo_ket_red"/>
    <property type="match status" value="1"/>
</dbReference>
<dbReference type="InParanoid" id="U2FKL9"/>
<dbReference type="InterPro" id="IPR023210">
    <property type="entry name" value="NADP_OxRdtase_dom"/>
</dbReference>
<dbReference type="InterPro" id="IPR053135">
    <property type="entry name" value="AKR2_Oxidoreductase"/>
</dbReference>
<dbReference type="RefSeq" id="WP_008826662.1">
    <property type="nucleotide sequence ID" value="NZ_AFNU02000002.1"/>
</dbReference>
<dbReference type="Pfam" id="PF13187">
    <property type="entry name" value="Fer4_9"/>
    <property type="match status" value="1"/>
</dbReference>
<dbReference type="InterPro" id="IPR036812">
    <property type="entry name" value="NAD(P)_OxRdtase_dom_sf"/>
</dbReference>
<dbReference type="Gene3D" id="3.20.20.100">
    <property type="entry name" value="NADP-dependent oxidoreductase domain"/>
    <property type="match status" value="1"/>
</dbReference>
<dbReference type="InterPro" id="IPR017896">
    <property type="entry name" value="4Fe4S_Fe-S-bd"/>
</dbReference>
<evidence type="ECO:0000259" key="4">
    <source>
        <dbReference type="PROSITE" id="PS51379"/>
    </source>
</evidence>
<evidence type="ECO:0000313" key="6">
    <source>
        <dbReference type="Proteomes" id="UP000005707"/>
    </source>
</evidence>
<organism evidence="5 6">
    <name type="scientific">Haloplasma contractile SSD-17B</name>
    <dbReference type="NCBI Taxonomy" id="1033810"/>
    <lineage>
        <taxon>Bacteria</taxon>
        <taxon>Bacillati</taxon>
        <taxon>Mycoplasmatota</taxon>
        <taxon>Mollicutes</taxon>
        <taxon>Haloplasmatales</taxon>
        <taxon>Haloplasmataceae</taxon>
        <taxon>Haloplasma</taxon>
    </lineage>
</organism>
<reference evidence="5 6" key="2">
    <citation type="journal article" date="2013" name="PLoS ONE">
        <title>INDIGO - INtegrated Data Warehouse of MIcrobial GenOmes with Examples from the Red Sea Extremophiles.</title>
        <authorList>
            <person name="Alam I."/>
            <person name="Antunes A."/>
            <person name="Kamau A.A."/>
            <person name="Ba Alawi W."/>
            <person name="Kalkatawi M."/>
            <person name="Stingl U."/>
            <person name="Bajic V.B."/>
        </authorList>
    </citation>
    <scope>NUCLEOTIDE SEQUENCE [LARGE SCALE GENOMIC DNA]</scope>
    <source>
        <strain evidence="5 6">SSD-17B</strain>
    </source>
</reference>
<dbReference type="Proteomes" id="UP000005707">
    <property type="component" value="Unassembled WGS sequence"/>
</dbReference>
<dbReference type="GO" id="GO:0016853">
    <property type="term" value="F:isomerase activity"/>
    <property type="evidence" value="ECO:0007669"/>
    <property type="project" value="UniProtKB-KW"/>
</dbReference>
<keyword evidence="1" id="KW-0479">Metal-binding</keyword>
<dbReference type="AlphaFoldDB" id="U2FKL9"/>
<dbReference type="GO" id="GO:0030604">
    <property type="term" value="F:1-deoxy-D-xylulose-5-phosphate reductoisomerase activity"/>
    <property type="evidence" value="ECO:0007669"/>
    <property type="project" value="UniProtKB-EC"/>
</dbReference>
<dbReference type="STRING" id="1033810.HLPCO_000974"/>
<dbReference type="PANTHER" id="PTHR43312">
    <property type="entry name" value="D-THREO-ALDOSE 1-DEHYDROGENASE"/>
    <property type="match status" value="1"/>
</dbReference>
<keyword evidence="3" id="KW-0411">Iron-sulfur</keyword>
<dbReference type="EMBL" id="AFNU02000002">
    <property type="protein sequence ID" value="ERJ13345.1"/>
    <property type="molecule type" value="Genomic_DNA"/>
</dbReference>
<dbReference type="PANTHER" id="PTHR43312:SF2">
    <property type="entry name" value="OXIDOREDUCTASE"/>
    <property type="match status" value="1"/>
</dbReference>